<dbReference type="InterPro" id="IPR055706">
    <property type="entry name" value="Slg1/2_DUF7282"/>
</dbReference>
<evidence type="ECO:0000259" key="2">
    <source>
        <dbReference type="Pfam" id="PF23951"/>
    </source>
</evidence>
<dbReference type="EMBL" id="JBHSXH010000015">
    <property type="protein sequence ID" value="MFC6826656.1"/>
    <property type="molecule type" value="Genomic_DNA"/>
</dbReference>
<dbReference type="InterPro" id="IPR006311">
    <property type="entry name" value="TAT_signal"/>
</dbReference>
<organism evidence="3 4">
    <name type="scientific">Halopelagius fulvigenes</name>
    <dbReference type="NCBI Taxonomy" id="1198324"/>
    <lineage>
        <taxon>Archaea</taxon>
        <taxon>Methanobacteriati</taxon>
        <taxon>Methanobacteriota</taxon>
        <taxon>Stenosarchaea group</taxon>
        <taxon>Halobacteria</taxon>
        <taxon>Halobacteriales</taxon>
        <taxon>Haloferacaceae</taxon>
    </lineage>
</organism>
<feature type="compositionally biased region" description="Basic and acidic residues" evidence="1">
    <location>
        <begin position="348"/>
        <end position="357"/>
    </location>
</feature>
<feature type="compositionally biased region" description="Gly residues" evidence="1">
    <location>
        <begin position="359"/>
        <end position="370"/>
    </location>
</feature>
<dbReference type="PROSITE" id="PS51318">
    <property type="entry name" value="TAT"/>
    <property type="match status" value="1"/>
</dbReference>
<feature type="compositionally biased region" description="Acidic residues" evidence="1">
    <location>
        <begin position="55"/>
        <end position="71"/>
    </location>
</feature>
<feature type="compositionally biased region" description="Acidic residues" evidence="1">
    <location>
        <begin position="337"/>
        <end position="347"/>
    </location>
</feature>
<feature type="region of interest" description="Disordered" evidence="1">
    <location>
        <begin position="1"/>
        <end position="25"/>
    </location>
</feature>
<reference evidence="3 4" key="1">
    <citation type="journal article" date="2019" name="Int. J. Syst. Evol. Microbiol.">
        <title>The Global Catalogue of Microorganisms (GCM) 10K type strain sequencing project: providing services to taxonomists for standard genome sequencing and annotation.</title>
        <authorList>
            <consortium name="The Broad Institute Genomics Platform"/>
            <consortium name="The Broad Institute Genome Sequencing Center for Infectious Disease"/>
            <person name="Wu L."/>
            <person name="Ma J."/>
        </authorList>
    </citation>
    <scope>NUCLEOTIDE SEQUENCE [LARGE SCALE GENOMIC DNA]</scope>
    <source>
        <strain evidence="3 4">YIM 94188</strain>
    </source>
</reference>
<gene>
    <name evidence="3" type="ORF">ACFQEV_16900</name>
</gene>
<evidence type="ECO:0000313" key="4">
    <source>
        <dbReference type="Proteomes" id="UP001596408"/>
    </source>
</evidence>
<proteinExistence type="predicted"/>
<comment type="caution">
    <text evidence="3">The sequence shown here is derived from an EMBL/GenBank/DDBJ whole genome shotgun (WGS) entry which is preliminary data.</text>
</comment>
<feature type="compositionally biased region" description="Basic and acidic residues" evidence="1">
    <location>
        <begin position="373"/>
        <end position="388"/>
    </location>
</feature>
<accession>A0ABD5U459</accession>
<feature type="domain" description="DUF7282" evidence="2">
    <location>
        <begin position="75"/>
        <end position="195"/>
    </location>
</feature>
<dbReference type="Pfam" id="PF23951">
    <property type="entry name" value="DUF7282"/>
    <property type="match status" value="2"/>
</dbReference>
<dbReference type="RefSeq" id="WP_379698588.1">
    <property type="nucleotide sequence ID" value="NZ_JBHSXH010000015.1"/>
</dbReference>
<feature type="region of interest" description="Disordered" evidence="1">
    <location>
        <begin position="45"/>
        <end position="71"/>
    </location>
</feature>
<protein>
    <recommendedName>
        <fullName evidence="2">DUF7282 domain-containing protein</fullName>
    </recommendedName>
</protein>
<feature type="domain" description="DUF7282" evidence="2">
    <location>
        <begin position="211"/>
        <end position="326"/>
    </location>
</feature>
<feature type="region of interest" description="Disordered" evidence="1">
    <location>
        <begin position="292"/>
        <end position="320"/>
    </location>
</feature>
<name>A0ABD5U459_9EURY</name>
<sequence length="411" mass="43726">MDDTNNRDERASEESSDGIGPKTSRRTFLSASAVGLTTAGIAASSASVAAGGDDSNGDDSNGDDNGHDEEDEPFATVEFSNQMADENTVVVNSTVLSEGGFVAIHDARLFEGKVAESVVGVSEYLEAGAHYSVDVDLFTGVPGREFSDEESSLSEGDPLVAMPHLDTNDNDTYDFVSSGGSEDGPYVDNGHPVVDLGLAGMEDDEDSFALLDFENQCTEGEEVELDDVTLSEGGFVAIHDARLLEGQVTESVIGVSEYLEAGEHDEIEVELFDVEGADFDDDRLYSDQPLIPMPHYDTNDNETYDFVSSGGEEDGPFTENGQAVVDLGFALVVEDKDEYEDDDEDEEKEKHEKKENGNGDNGNGDNGNGDNGNDDHGNGDNGNDDHGTTENGTTENGTTENGTTTHVSTSN</sequence>
<feature type="region of interest" description="Disordered" evidence="1">
    <location>
        <begin position="337"/>
        <end position="411"/>
    </location>
</feature>
<evidence type="ECO:0000313" key="3">
    <source>
        <dbReference type="EMBL" id="MFC6826656.1"/>
    </source>
</evidence>
<dbReference type="Proteomes" id="UP001596408">
    <property type="component" value="Unassembled WGS sequence"/>
</dbReference>
<dbReference type="AlphaFoldDB" id="A0ABD5U459"/>
<keyword evidence="4" id="KW-1185">Reference proteome</keyword>
<feature type="compositionally biased region" description="Basic and acidic residues" evidence="1">
    <location>
        <begin position="1"/>
        <end position="13"/>
    </location>
</feature>
<feature type="compositionally biased region" description="Low complexity" evidence="1">
    <location>
        <begin position="389"/>
        <end position="411"/>
    </location>
</feature>
<evidence type="ECO:0000256" key="1">
    <source>
        <dbReference type="SAM" id="MobiDB-lite"/>
    </source>
</evidence>